<dbReference type="InterPro" id="IPR024655">
    <property type="entry name" value="Asl1_glyco_hydro_catalytic"/>
</dbReference>
<dbReference type="Gene3D" id="3.20.20.80">
    <property type="entry name" value="Glycosidases"/>
    <property type="match status" value="1"/>
</dbReference>
<dbReference type="Proteomes" id="UP001301769">
    <property type="component" value="Unassembled WGS sequence"/>
</dbReference>
<evidence type="ECO:0000313" key="3">
    <source>
        <dbReference type="EMBL" id="KAK4213423.1"/>
    </source>
</evidence>
<name>A0AAN6Y680_9PEZI</name>
<dbReference type="GO" id="GO:0071966">
    <property type="term" value="P:fungal-type cell wall polysaccharide metabolic process"/>
    <property type="evidence" value="ECO:0007669"/>
    <property type="project" value="TreeGrafter"/>
</dbReference>
<reference evidence="3" key="1">
    <citation type="journal article" date="2023" name="Mol. Phylogenet. Evol.">
        <title>Genome-scale phylogeny and comparative genomics of the fungal order Sordariales.</title>
        <authorList>
            <person name="Hensen N."/>
            <person name="Bonometti L."/>
            <person name="Westerberg I."/>
            <person name="Brannstrom I.O."/>
            <person name="Guillou S."/>
            <person name="Cros-Aarteil S."/>
            <person name="Calhoun S."/>
            <person name="Haridas S."/>
            <person name="Kuo A."/>
            <person name="Mondo S."/>
            <person name="Pangilinan J."/>
            <person name="Riley R."/>
            <person name="LaButti K."/>
            <person name="Andreopoulos B."/>
            <person name="Lipzen A."/>
            <person name="Chen C."/>
            <person name="Yan M."/>
            <person name="Daum C."/>
            <person name="Ng V."/>
            <person name="Clum A."/>
            <person name="Steindorff A."/>
            <person name="Ohm R.A."/>
            <person name="Martin F."/>
            <person name="Silar P."/>
            <person name="Natvig D.O."/>
            <person name="Lalanne C."/>
            <person name="Gautier V."/>
            <person name="Ament-Velasquez S.L."/>
            <person name="Kruys A."/>
            <person name="Hutchinson M.I."/>
            <person name="Powell A.J."/>
            <person name="Barry K."/>
            <person name="Miller A.N."/>
            <person name="Grigoriev I.V."/>
            <person name="Debuchy R."/>
            <person name="Gladieux P."/>
            <person name="Hiltunen Thoren M."/>
            <person name="Johannesson H."/>
        </authorList>
    </citation>
    <scope>NUCLEOTIDE SEQUENCE</scope>
    <source>
        <strain evidence="3">PSN293</strain>
    </source>
</reference>
<accession>A0AAN6Y680</accession>
<feature type="domain" description="Asl1-like glycosyl hydrolase catalytic" evidence="2">
    <location>
        <begin position="33"/>
        <end position="288"/>
    </location>
</feature>
<keyword evidence="1" id="KW-0732">Signal</keyword>
<feature type="signal peptide" evidence="1">
    <location>
        <begin position="1"/>
        <end position="23"/>
    </location>
</feature>
<dbReference type="Pfam" id="PF11790">
    <property type="entry name" value="Glyco_hydro_cc"/>
    <property type="match status" value="1"/>
</dbReference>
<gene>
    <name evidence="3" type="ORF">QBC37DRAFT_172679</name>
</gene>
<dbReference type="AlphaFoldDB" id="A0AAN6Y680"/>
<evidence type="ECO:0000256" key="1">
    <source>
        <dbReference type="SAM" id="SignalP"/>
    </source>
</evidence>
<feature type="chain" id="PRO_5042868793" evidence="1">
    <location>
        <begin position="24"/>
        <end position="334"/>
    </location>
</feature>
<evidence type="ECO:0000259" key="2">
    <source>
        <dbReference type="Pfam" id="PF11790"/>
    </source>
</evidence>
<proteinExistence type="predicted"/>
<reference evidence="3" key="2">
    <citation type="submission" date="2023-05" db="EMBL/GenBank/DDBJ databases">
        <authorList>
            <consortium name="Lawrence Berkeley National Laboratory"/>
            <person name="Steindorff A."/>
            <person name="Hensen N."/>
            <person name="Bonometti L."/>
            <person name="Westerberg I."/>
            <person name="Brannstrom I.O."/>
            <person name="Guillou S."/>
            <person name="Cros-Aarteil S."/>
            <person name="Calhoun S."/>
            <person name="Haridas S."/>
            <person name="Kuo A."/>
            <person name="Mondo S."/>
            <person name="Pangilinan J."/>
            <person name="Riley R."/>
            <person name="Labutti K."/>
            <person name="Andreopoulos B."/>
            <person name="Lipzen A."/>
            <person name="Chen C."/>
            <person name="Yanf M."/>
            <person name="Daum C."/>
            <person name="Ng V."/>
            <person name="Clum A."/>
            <person name="Ohm R."/>
            <person name="Martin F."/>
            <person name="Silar P."/>
            <person name="Natvig D."/>
            <person name="Lalanne C."/>
            <person name="Gautier V."/>
            <person name="Ament-Velasquez S.L."/>
            <person name="Kruys A."/>
            <person name="Hutchinson M.I."/>
            <person name="Powell A.J."/>
            <person name="Barry K."/>
            <person name="Miller A.N."/>
            <person name="Grigoriev I.V."/>
            <person name="Debuchy R."/>
            <person name="Gladieux P."/>
            <person name="Thoren M.H."/>
            <person name="Johannesson H."/>
        </authorList>
    </citation>
    <scope>NUCLEOTIDE SEQUENCE</scope>
    <source>
        <strain evidence="3">PSN293</strain>
    </source>
</reference>
<dbReference type="EMBL" id="MU858109">
    <property type="protein sequence ID" value="KAK4213423.1"/>
    <property type="molecule type" value="Genomic_DNA"/>
</dbReference>
<sequence>MISSIPLSATLLAALSLTAPALAGPLASPKRGLVFTPNNTTPEDDKIWVQSPSSLTWYYNYGESPSAVFDEVPQSKFEFVPMMWGVSPDTSNITFLNTVKSLIKDKGINITHALSFNEPDLSWEYGGSNVDPESAAQAYVKNFIPLRKMGVKVGLPACAGHPEGLVWLQDFLDKCSAILSEGGSKKNCSYDFVPFHWYGNFEGLASHMGSYSAVFPKDKFWITEYNINNQDLGSTQDFYNMSAEYFDRLEFVERYSLFGAFRSDVSNVGANAAMLNRDGNLTDIGAWYLGRPGTGVDPLSGAGKSKSAALRLGLPQLGSVWLGTVVAAAVLLGA</sequence>
<dbReference type="PANTHER" id="PTHR34154:SF3">
    <property type="entry name" value="ALKALI-SENSITIVE LINKAGE PROTEIN 1"/>
    <property type="match status" value="1"/>
</dbReference>
<dbReference type="FunFam" id="3.20.20.80:FF:000207">
    <property type="entry name" value="Glycoside hydrolase family 128 protein"/>
    <property type="match status" value="1"/>
</dbReference>
<organism evidence="3 4">
    <name type="scientific">Rhypophila decipiens</name>
    <dbReference type="NCBI Taxonomy" id="261697"/>
    <lineage>
        <taxon>Eukaryota</taxon>
        <taxon>Fungi</taxon>
        <taxon>Dikarya</taxon>
        <taxon>Ascomycota</taxon>
        <taxon>Pezizomycotina</taxon>
        <taxon>Sordariomycetes</taxon>
        <taxon>Sordariomycetidae</taxon>
        <taxon>Sordariales</taxon>
        <taxon>Naviculisporaceae</taxon>
        <taxon>Rhypophila</taxon>
    </lineage>
</organism>
<dbReference type="PANTHER" id="PTHR34154">
    <property type="entry name" value="ALKALI-SENSITIVE LINKAGE PROTEIN 1"/>
    <property type="match status" value="1"/>
</dbReference>
<protein>
    <submittedName>
        <fullName evidence="3">Alkali-sensitive linkage protein 1</fullName>
    </submittedName>
</protein>
<dbReference type="GO" id="GO:0009277">
    <property type="term" value="C:fungal-type cell wall"/>
    <property type="evidence" value="ECO:0007669"/>
    <property type="project" value="TreeGrafter"/>
</dbReference>
<comment type="caution">
    <text evidence="3">The sequence shown here is derived from an EMBL/GenBank/DDBJ whole genome shotgun (WGS) entry which is preliminary data.</text>
</comment>
<dbReference type="InterPro" id="IPR053183">
    <property type="entry name" value="ASL1"/>
</dbReference>
<dbReference type="SUPFAM" id="SSF51445">
    <property type="entry name" value="(Trans)glycosidases"/>
    <property type="match status" value="1"/>
</dbReference>
<evidence type="ECO:0000313" key="4">
    <source>
        <dbReference type="Proteomes" id="UP001301769"/>
    </source>
</evidence>
<keyword evidence="4" id="KW-1185">Reference proteome</keyword>
<dbReference type="InterPro" id="IPR017853">
    <property type="entry name" value="GH"/>
</dbReference>